<dbReference type="EMBL" id="RDBF01000008">
    <property type="protein sequence ID" value="RLV55464.1"/>
    <property type="molecule type" value="Genomic_DNA"/>
</dbReference>
<accession>A0A3L8PJU6</accession>
<evidence type="ECO:0000313" key="2">
    <source>
        <dbReference type="Proteomes" id="UP000282515"/>
    </source>
</evidence>
<dbReference type="AlphaFoldDB" id="A0A3L8PJU6"/>
<sequence>MLFDFGGVLTTSVLNGFSDFSESVSGDRRLVLRLLSGDAEAKHLLVEHEEGRLDHDAFEAGFAQCLRAAGVDVETDGLIGRMQSHLRPDDEMIALLTAVRRLGFAVGLVSNSLGRDCYAGYDLDELFNAQAISGMEGVRKPSRRLYEIACERLGVRVDEAVMIDDLAQNITAAERLGMRGIVHTDAATTAAALSVLLEVDARELLPDAPQHAGDALEEAR</sequence>
<dbReference type="InterPro" id="IPR023214">
    <property type="entry name" value="HAD_sf"/>
</dbReference>
<dbReference type="Pfam" id="PF00702">
    <property type="entry name" value="Hydrolase"/>
    <property type="match status" value="1"/>
</dbReference>
<dbReference type="OrthoDB" id="9795007at2"/>
<evidence type="ECO:0000313" key="1">
    <source>
        <dbReference type="EMBL" id="RLV55464.1"/>
    </source>
</evidence>
<protein>
    <submittedName>
        <fullName evidence="1">HAD family phosphatase</fullName>
    </submittedName>
</protein>
<dbReference type="SUPFAM" id="SSF56784">
    <property type="entry name" value="HAD-like"/>
    <property type="match status" value="1"/>
</dbReference>
<dbReference type="Gene3D" id="3.40.50.1000">
    <property type="entry name" value="HAD superfamily/HAD-like"/>
    <property type="match status" value="1"/>
</dbReference>
<keyword evidence="2" id="KW-1185">Reference proteome</keyword>
<dbReference type="InterPro" id="IPR036412">
    <property type="entry name" value="HAD-like_sf"/>
</dbReference>
<comment type="caution">
    <text evidence="1">The sequence shown here is derived from an EMBL/GenBank/DDBJ whole genome shotgun (WGS) entry which is preliminary data.</text>
</comment>
<name>A0A3L8PJU6_9ACTN</name>
<dbReference type="InterPro" id="IPR052898">
    <property type="entry name" value="ACAD10-like"/>
</dbReference>
<dbReference type="Proteomes" id="UP000282515">
    <property type="component" value="Unassembled WGS sequence"/>
</dbReference>
<gene>
    <name evidence="1" type="ORF">D9V41_11250</name>
</gene>
<dbReference type="PANTHER" id="PTHR47829">
    <property type="entry name" value="HYDROLASE, PUTATIVE (AFU_ORTHOLOGUE AFUA_1G12880)-RELATED"/>
    <property type="match status" value="1"/>
</dbReference>
<dbReference type="NCBIfam" id="TIGR01509">
    <property type="entry name" value="HAD-SF-IA-v3"/>
    <property type="match status" value="1"/>
</dbReference>
<dbReference type="PANTHER" id="PTHR47829:SF1">
    <property type="entry name" value="HAD FAMILY PHOSPHATASE"/>
    <property type="match status" value="1"/>
</dbReference>
<dbReference type="InterPro" id="IPR006439">
    <property type="entry name" value="HAD-SF_hydro_IA"/>
</dbReference>
<reference evidence="1 2" key="1">
    <citation type="submission" date="2018-10" db="EMBL/GenBank/DDBJ databases">
        <title>Aeromicrobium sp. 9W16Y-2 whole genome shotgun sequence.</title>
        <authorList>
            <person name="Li F."/>
        </authorList>
    </citation>
    <scope>NUCLEOTIDE SEQUENCE [LARGE SCALE GENOMIC DNA]</scope>
    <source>
        <strain evidence="1 2">9W16Y-2</strain>
    </source>
</reference>
<organism evidence="1 2">
    <name type="scientific">Aeromicrobium phragmitis</name>
    <dbReference type="NCBI Taxonomy" id="2478914"/>
    <lineage>
        <taxon>Bacteria</taxon>
        <taxon>Bacillati</taxon>
        <taxon>Actinomycetota</taxon>
        <taxon>Actinomycetes</taxon>
        <taxon>Propionibacteriales</taxon>
        <taxon>Nocardioidaceae</taxon>
        <taxon>Aeromicrobium</taxon>
    </lineage>
</organism>
<proteinExistence type="predicted"/>